<comment type="similarity">
    <text evidence="2">Belongs to the YkuD family.</text>
</comment>
<comment type="pathway">
    <text evidence="1">Cell wall biogenesis; peptidoglycan biosynthesis.</text>
</comment>
<dbReference type="UniPathway" id="UPA00219"/>
<feature type="domain" description="L,D-TPase catalytic" evidence="7">
    <location>
        <begin position="220"/>
        <end position="377"/>
    </location>
</feature>
<dbReference type="PANTHER" id="PTHR41533">
    <property type="entry name" value="L,D-TRANSPEPTIDASE HI_1667-RELATED"/>
    <property type="match status" value="1"/>
</dbReference>
<comment type="caution">
    <text evidence="8">The sequence shown here is derived from an EMBL/GenBank/DDBJ whole genome shotgun (WGS) entry which is preliminary data.</text>
</comment>
<evidence type="ECO:0000259" key="7">
    <source>
        <dbReference type="Pfam" id="PF03734"/>
    </source>
</evidence>
<dbReference type="InterPro" id="IPR005490">
    <property type="entry name" value="LD_TPept_cat_dom"/>
</dbReference>
<dbReference type="EMBL" id="JOKH01000010">
    <property type="protein sequence ID" value="KEQ12162.1"/>
    <property type="molecule type" value="Genomic_DNA"/>
</dbReference>
<gene>
    <name evidence="8" type="ORF">GZ78_27310</name>
</gene>
<protein>
    <recommendedName>
        <fullName evidence="7">L,D-TPase catalytic domain-containing protein</fullName>
    </recommendedName>
</protein>
<dbReference type="GO" id="GO:0008360">
    <property type="term" value="P:regulation of cell shape"/>
    <property type="evidence" value="ECO:0007669"/>
    <property type="project" value="UniProtKB-KW"/>
</dbReference>
<dbReference type="InterPro" id="IPR038063">
    <property type="entry name" value="Transpep_catalytic_dom"/>
</dbReference>
<evidence type="ECO:0000256" key="4">
    <source>
        <dbReference type="ARBA" id="ARBA00022960"/>
    </source>
</evidence>
<name>A0A081N139_9GAMM</name>
<keyword evidence="6" id="KW-0961">Cell wall biogenesis/degradation</keyword>
<evidence type="ECO:0000256" key="3">
    <source>
        <dbReference type="ARBA" id="ARBA00022679"/>
    </source>
</evidence>
<reference evidence="8 9" key="1">
    <citation type="submission" date="2014-06" db="EMBL/GenBank/DDBJ databases">
        <title>Whole Genome Sequences of Three Symbiotic Endozoicomonas Bacteria.</title>
        <authorList>
            <person name="Neave M.J."/>
            <person name="Apprill A."/>
            <person name="Voolstra C.R."/>
        </authorList>
    </citation>
    <scope>NUCLEOTIDE SEQUENCE [LARGE SCALE GENOMIC DNA]</scope>
    <source>
        <strain evidence="8 9">DSM 25634</strain>
    </source>
</reference>
<sequence length="447" mass="52192">MLIVFTLTAKAENAAYINWIAGLPDQGISVEDQDWQRLVSNPSSEVLQSMVHRYAFYVDQGRLDKNLFQPGWRIEDQSRVKKNHSSKYSIQDLKHLEPGLPQYQALISSLKRLKAWSLMADQEFPDDLIFFEDDQHPAVARLNQWLMDLDLVEKLEGDIYTQSHKDVLTEVQLKFDLGPDGRLGIMTRQALLAITHQRIRTLKANLERLRWLPSELPYPHIRVDIAGFNVAWVKSKSKQVMHKAIVGTRYKQTPVFNDQIESVTFNPVWKVPQSIAAHSMLRAEKKEPGFLKREGFVVYESWDDRAPVVSIDKINWQALTPRTFRYRLEQQPSEVNRLGRFKLDLPNQYGVYLHDTDKPELFKESRRSFSSGCTRVEGIAGLIQTIFTEQSMAWVHKPVPEELTYKRRLLKTVPIYFVYFTAWPDESGRVRFREDIYQQDKAMTSWF</sequence>
<dbReference type="GO" id="GO:0016740">
    <property type="term" value="F:transferase activity"/>
    <property type="evidence" value="ECO:0007669"/>
    <property type="project" value="UniProtKB-KW"/>
</dbReference>
<dbReference type="GO" id="GO:0009252">
    <property type="term" value="P:peptidoglycan biosynthetic process"/>
    <property type="evidence" value="ECO:0007669"/>
    <property type="project" value="UniProtKB-UniPathway"/>
</dbReference>
<organism evidence="8 9">
    <name type="scientific">Endozoicomonas numazuensis</name>
    <dbReference type="NCBI Taxonomy" id="1137799"/>
    <lineage>
        <taxon>Bacteria</taxon>
        <taxon>Pseudomonadati</taxon>
        <taxon>Pseudomonadota</taxon>
        <taxon>Gammaproteobacteria</taxon>
        <taxon>Oceanospirillales</taxon>
        <taxon>Endozoicomonadaceae</taxon>
        <taxon>Endozoicomonas</taxon>
    </lineage>
</organism>
<accession>A0A081N139</accession>
<dbReference type="PANTHER" id="PTHR41533:SF2">
    <property type="entry name" value="BLR7131 PROTEIN"/>
    <property type="match status" value="1"/>
</dbReference>
<dbReference type="SUPFAM" id="SSF141523">
    <property type="entry name" value="L,D-transpeptidase catalytic domain-like"/>
    <property type="match status" value="1"/>
</dbReference>
<evidence type="ECO:0000313" key="9">
    <source>
        <dbReference type="Proteomes" id="UP000028073"/>
    </source>
</evidence>
<dbReference type="CDD" id="cd16913">
    <property type="entry name" value="YkuD_like"/>
    <property type="match status" value="1"/>
</dbReference>
<evidence type="ECO:0000256" key="5">
    <source>
        <dbReference type="ARBA" id="ARBA00022984"/>
    </source>
</evidence>
<keyword evidence="9" id="KW-1185">Reference proteome</keyword>
<keyword evidence="5" id="KW-0573">Peptidoglycan synthesis</keyword>
<dbReference type="GO" id="GO:0071555">
    <property type="term" value="P:cell wall organization"/>
    <property type="evidence" value="ECO:0007669"/>
    <property type="project" value="UniProtKB-KW"/>
</dbReference>
<dbReference type="InterPro" id="IPR052905">
    <property type="entry name" value="LD-transpeptidase_YkuD-like"/>
</dbReference>
<dbReference type="Pfam" id="PF03734">
    <property type="entry name" value="YkuD"/>
    <property type="match status" value="1"/>
</dbReference>
<dbReference type="Proteomes" id="UP000028073">
    <property type="component" value="Unassembled WGS sequence"/>
</dbReference>
<dbReference type="AlphaFoldDB" id="A0A081N139"/>
<evidence type="ECO:0000256" key="1">
    <source>
        <dbReference type="ARBA" id="ARBA00004752"/>
    </source>
</evidence>
<evidence type="ECO:0000256" key="6">
    <source>
        <dbReference type="ARBA" id="ARBA00023316"/>
    </source>
</evidence>
<dbReference type="InterPro" id="IPR036365">
    <property type="entry name" value="PGBD-like_sf"/>
</dbReference>
<dbReference type="eggNOG" id="COG2989">
    <property type="taxonomic scope" value="Bacteria"/>
</dbReference>
<dbReference type="GO" id="GO:0004180">
    <property type="term" value="F:carboxypeptidase activity"/>
    <property type="evidence" value="ECO:0007669"/>
    <property type="project" value="UniProtKB-ARBA"/>
</dbReference>
<dbReference type="SUPFAM" id="SSF47090">
    <property type="entry name" value="PGBD-like"/>
    <property type="match status" value="1"/>
</dbReference>
<evidence type="ECO:0000256" key="2">
    <source>
        <dbReference type="ARBA" id="ARBA00005992"/>
    </source>
</evidence>
<keyword evidence="4" id="KW-0133">Cell shape</keyword>
<keyword evidence="3" id="KW-0808">Transferase</keyword>
<proteinExistence type="inferred from homology"/>
<evidence type="ECO:0000313" key="8">
    <source>
        <dbReference type="EMBL" id="KEQ12162.1"/>
    </source>
</evidence>